<protein>
    <recommendedName>
        <fullName evidence="3">ISXO2-like transposase domain-containing protein</fullName>
    </recommendedName>
</protein>
<evidence type="ECO:0000313" key="2">
    <source>
        <dbReference type="Proteomes" id="UP000014978"/>
    </source>
</evidence>
<gene>
    <name evidence="1" type="ORF">SLOPH_2632</name>
</gene>
<reference evidence="2" key="1">
    <citation type="journal article" date="2013" name="PLoS Genet.">
        <title>The genome of Spraguea lophii and the basis of host-microsporidian interactions.</title>
        <authorList>
            <person name="Campbell S.E."/>
            <person name="Williams T.A."/>
            <person name="Yousuf A."/>
            <person name="Soanes D.M."/>
            <person name="Paszkiewicz K.H."/>
            <person name="Williams B.A.P."/>
        </authorList>
    </citation>
    <scope>NUCLEOTIDE SEQUENCE [LARGE SCALE GENOMIC DNA]</scope>
    <source>
        <strain evidence="2">42_110</strain>
    </source>
</reference>
<sequence length="87" mass="9931">MCVFLEVDETVISRRGIIINPTTLPDGITNTMWILGVVNQTNIRNFFIKRVRNRRSNTLTRVLEGVIRVGSVLCNHGYPSYPQLLKT</sequence>
<comment type="caution">
    <text evidence="1">The sequence shown here is derived from an EMBL/GenBank/DDBJ whole genome shotgun (WGS) entry which is preliminary data.</text>
</comment>
<dbReference type="AlphaFoldDB" id="S7W503"/>
<dbReference type="HOGENOM" id="CLU_2503783_0_0_1"/>
<accession>S7W503</accession>
<organism evidence="1 2">
    <name type="scientific">Spraguea lophii (strain 42_110)</name>
    <name type="common">Microsporidian parasite</name>
    <dbReference type="NCBI Taxonomy" id="1358809"/>
    <lineage>
        <taxon>Eukaryota</taxon>
        <taxon>Fungi</taxon>
        <taxon>Fungi incertae sedis</taxon>
        <taxon>Microsporidia</taxon>
        <taxon>Spragueidae</taxon>
        <taxon>Spraguea</taxon>
    </lineage>
</organism>
<dbReference type="OrthoDB" id="2194529at2759"/>
<name>S7W503_SPRLO</name>
<keyword evidence="2" id="KW-1185">Reference proteome</keyword>
<dbReference type="Proteomes" id="UP000014978">
    <property type="component" value="Unassembled WGS sequence"/>
</dbReference>
<dbReference type="InParanoid" id="S7W503"/>
<dbReference type="EMBL" id="ATCN01001209">
    <property type="protein sequence ID" value="EPR77850.1"/>
    <property type="molecule type" value="Genomic_DNA"/>
</dbReference>
<dbReference type="VEuPathDB" id="MicrosporidiaDB:SLOPH_2632"/>
<proteinExistence type="predicted"/>
<evidence type="ECO:0008006" key="3">
    <source>
        <dbReference type="Google" id="ProtNLM"/>
    </source>
</evidence>
<evidence type="ECO:0000313" key="1">
    <source>
        <dbReference type="EMBL" id="EPR77850.1"/>
    </source>
</evidence>